<proteinExistence type="predicted"/>
<dbReference type="PANTHER" id="PTHR46033:SF8">
    <property type="entry name" value="PROTEIN MAINTENANCE OF MERISTEMS-LIKE"/>
    <property type="match status" value="1"/>
</dbReference>
<reference evidence="2 3" key="1">
    <citation type="journal article" date="2021" name="Plant Biotechnol. J.">
        <title>Multi-omics assisted identification of the key and species-specific regulatory components of drought-tolerant mechanisms in Gossypium stocksii.</title>
        <authorList>
            <person name="Yu D."/>
            <person name="Ke L."/>
            <person name="Zhang D."/>
            <person name="Wu Y."/>
            <person name="Sun Y."/>
            <person name="Mei J."/>
            <person name="Sun J."/>
            <person name="Sun Y."/>
        </authorList>
    </citation>
    <scope>NUCLEOTIDE SEQUENCE [LARGE SCALE GENOMIC DNA]</scope>
    <source>
        <strain evidence="3">cv. E1</strain>
        <tissue evidence="2">Leaf</tissue>
    </source>
</reference>
<sequence>MTTSSINAQCSTLNAGHMAEDRILETYIHNLSSRPSPMIEPYLEYAGFLHVSPMLGGCKLDSTLISVLVEGWRLKTHAFHLLGGECTITFKDVQLQFNLSMDEPVITNNGC</sequence>
<dbReference type="OrthoDB" id="1937804at2759"/>
<protein>
    <recommendedName>
        <fullName evidence="1">Aminotransferase-like plant mobile domain-containing protein</fullName>
    </recommendedName>
</protein>
<dbReference type="Pfam" id="PF10536">
    <property type="entry name" value="PMD"/>
    <property type="match status" value="1"/>
</dbReference>
<evidence type="ECO:0000259" key="1">
    <source>
        <dbReference type="Pfam" id="PF10536"/>
    </source>
</evidence>
<dbReference type="InterPro" id="IPR019557">
    <property type="entry name" value="AminoTfrase-like_pln_mobile"/>
</dbReference>
<dbReference type="PANTHER" id="PTHR46033">
    <property type="entry name" value="PROTEIN MAIN-LIKE 2"/>
    <property type="match status" value="1"/>
</dbReference>
<evidence type="ECO:0000313" key="2">
    <source>
        <dbReference type="EMBL" id="KAH1046970.1"/>
    </source>
</evidence>
<comment type="caution">
    <text evidence="2">The sequence shown here is derived from an EMBL/GenBank/DDBJ whole genome shotgun (WGS) entry which is preliminary data.</text>
</comment>
<dbReference type="GO" id="GO:0010073">
    <property type="term" value="P:meristem maintenance"/>
    <property type="evidence" value="ECO:0007669"/>
    <property type="project" value="InterPro"/>
</dbReference>
<dbReference type="Proteomes" id="UP000828251">
    <property type="component" value="Unassembled WGS sequence"/>
</dbReference>
<feature type="domain" description="Aminotransferase-like plant mobile" evidence="1">
    <location>
        <begin position="55"/>
        <end position="105"/>
    </location>
</feature>
<evidence type="ECO:0000313" key="3">
    <source>
        <dbReference type="Proteomes" id="UP000828251"/>
    </source>
</evidence>
<dbReference type="AlphaFoldDB" id="A0A9D3ZM76"/>
<dbReference type="EMBL" id="JAIQCV010000011">
    <property type="protein sequence ID" value="KAH1046970.1"/>
    <property type="molecule type" value="Genomic_DNA"/>
</dbReference>
<name>A0A9D3ZM76_9ROSI</name>
<organism evidence="2 3">
    <name type="scientific">Gossypium stocksii</name>
    <dbReference type="NCBI Taxonomy" id="47602"/>
    <lineage>
        <taxon>Eukaryota</taxon>
        <taxon>Viridiplantae</taxon>
        <taxon>Streptophyta</taxon>
        <taxon>Embryophyta</taxon>
        <taxon>Tracheophyta</taxon>
        <taxon>Spermatophyta</taxon>
        <taxon>Magnoliopsida</taxon>
        <taxon>eudicotyledons</taxon>
        <taxon>Gunneridae</taxon>
        <taxon>Pentapetalae</taxon>
        <taxon>rosids</taxon>
        <taxon>malvids</taxon>
        <taxon>Malvales</taxon>
        <taxon>Malvaceae</taxon>
        <taxon>Malvoideae</taxon>
        <taxon>Gossypium</taxon>
    </lineage>
</organism>
<gene>
    <name evidence="2" type="ORF">J1N35_037754</name>
</gene>
<accession>A0A9D3ZM76</accession>
<keyword evidence="3" id="KW-1185">Reference proteome</keyword>
<dbReference type="InterPro" id="IPR044824">
    <property type="entry name" value="MAIN-like"/>
</dbReference>